<protein>
    <recommendedName>
        <fullName evidence="5">Glutathione peroxidase</fullName>
    </recommendedName>
</protein>
<dbReference type="OrthoDB" id="9785502at2"/>
<accession>A0A2U8W669</accession>
<evidence type="ECO:0000256" key="6">
    <source>
        <dbReference type="SAM" id="SignalP"/>
    </source>
</evidence>
<dbReference type="RefSeq" id="WP_109889869.1">
    <property type="nucleotide sequence ID" value="NZ_CP029550.1"/>
</dbReference>
<dbReference type="AlphaFoldDB" id="A0A2U8W669"/>
<dbReference type="InterPro" id="IPR029759">
    <property type="entry name" value="GPX_AS"/>
</dbReference>
<dbReference type="CDD" id="cd00340">
    <property type="entry name" value="GSH_Peroxidase"/>
    <property type="match status" value="1"/>
</dbReference>
<keyword evidence="3 5" id="KW-0560">Oxidoreductase</keyword>
<evidence type="ECO:0000256" key="2">
    <source>
        <dbReference type="ARBA" id="ARBA00022559"/>
    </source>
</evidence>
<keyword evidence="8" id="KW-1185">Reference proteome</keyword>
<dbReference type="SUPFAM" id="SSF52833">
    <property type="entry name" value="Thioredoxin-like"/>
    <property type="match status" value="1"/>
</dbReference>
<feature type="active site" evidence="4">
    <location>
        <position position="63"/>
    </location>
</feature>
<evidence type="ECO:0000256" key="4">
    <source>
        <dbReference type="PIRSR" id="PIRSR000303-1"/>
    </source>
</evidence>
<dbReference type="PIRSF" id="PIRSF000303">
    <property type="entry name" value="Glutathion_perox"/>
    <property type="match status" value="1"/>
</dbReference>
<evidence type="ECO:0000256" key="3">
    <source>
        <dbReference type="ARBA" id="ARBA00023002"/>
    </source>
</evidence>
<dbReference type="Gene3D" id="3.40.30.10">
    <property type="entry name" value="Glutaredoxin"/>
    <property type="match status" value="1"/>
</dbReference>
<dbReference type="GO" id="GO:0034599">
    <property type="term" value="P:cellular response to oxidative stress"/>
    <property type="evidence" value="ECO:0007669"/>
    <property type="project" value="TreeGrafter"/>
</dbReference>
<dbReference type="Pfam" id="PF00255">
    <property type="entry name" value="GSHPx"/>
    <property type="match status" value="1"/>
</dbReference>
<evidence type="ECO:0000313" key="7">
    <source>
        <dbReference type="EMBL" id="AWN41131.1"/>
    </source>
</evidence>
<sequence length="187" mass="19841">MTLLRRQALVLIGAALAGPHAVAAERSGARAGTFAFDRPEGGALPLSDFTGKPILVVNTATACGFAGQLAGLQTLWTRFQDRGLTVIGVPSPDFGNQEPLDGAAIVEAARKNHGVTFPLTAKTRVRMPNAHPFYQWAAAEKPGETPRWNFHKYLVARDGTLAAAFATQVEPTDPRLISAIANALDKA</sequence>
<dbReference type="PROSITE" id="PS00460">
    <property type="entry name" value="GLUTATHIONE_PEROXID_1"/>
    <property type="match status" value="1"/>
</dbReference>
<dbReference type="PRINTS" id="PR01011">
    <property type="entry name" value="GLUTPROXDASE"/>
</dbReference>
<keyword evidence="6" id="KW-0732">Signal</keyword>
<dbReference type="InterPro" id="IPR000889">
    <property type="entry name" value="Glutathione_peroxidase"/>
</dbReference>
<dbReference type="PANTHER" id="PTHR11592">
    <property type="entry name" value="GLUTATHIONE PEROXIDASE"/>
    <property type="match status" value="1"/>
</dbReference>
<comment type="similarity">
    <text evidence="1 5">Belongs to the glutathione peroxidase family.</text>
</comment>
<dbReference type="InterPro" id="IPR036249">
    <property type="entry name" value="Thioredoxin-like_sf"/>
</dbReference>
<keyword evidence="2 5" id="KW-0575">Peroxidase</keyword>
<proteinExistence type="inferred from homology"/>
<feature type="signal peptide" evidence="6">
    <location>
        <begin position="1"/>
        <end position="23"/>
    </location>
</feature>
<feature type="chain" id="PRO_5015902357" description="Glutathione peroxidase" evidence="6">
    <location>
        <begin position="24"/>
        <end position="187"/>
    </location>
</feature>
<dbReference type="PROSITE" id="PS51355">
    <property type="entry name" value="GLUTATHIONE_PEROXID_3"/>
    <property type="match status" value="1"/>
</dbReference>
<dbReference type="GO" id="GO:0004601">
    <property type="term" value="F:peroxidase activity"/>
    <property type="evidence" value="ECO:0007669"/>
    <property type="project" value="UniProtKB-KW"/>
</dbReference>
<dbReference type="PANTHER" id="PTHR11592:SF78">
    <property type="entry name" value="GLUTATHIONE PEROXIDASE"/>
    <property type="match status" value="1"/>
</dbReference>
<name>A0A2U8W669_9HYPH</name>
<evidence type="ECO:0000256" key="5">
    <source>
        <dbReference type="RuleBase" id="RU000499"/>
    </source>
</evidence>
<dbReference type="Proteomes" id="UP000245926">
    <property type="component" value="Chromosome"/>
</dbReference>
<gene>
    <name evidence="7" type="ORF">DK389_12100</name>
</gene>
<organism evidence="7 8">
    <name type="scientific">Methylobacterium durans</name>
    <dbReference type="NCBI Taxonomy" id="2202825"/>
    <lineage>
        <taxon>Bacteria</taxon>
        <taxon>Pseudomonadati</taxon>
        <taxon>Pseudomonadota</taxon>
        <taxon>Alphaproteobacteria</taxon>
        <taxon>Hyphomicrobiales</taxon>
        <taxon>Methylobacteriaceae</taxon>
        <taxon>Methylobacterium</taxon>
    </lineage>
</organism>
<dbReference type="EMBL" id="CP029550">
    <property type="protein sequence ID" value="AWN41131.1"/>
    <property type="molecule type" value="Genomic_DNA"/>
</dbReference>
<reference evidence="8" key="1">
    <citation type="submission" date="2018-05" db="EMBL/GenBank/DDBJ databases">
        <title>Complete Genome Sequence of Methylobacterium sp. 17SD2-17.</title>
        <authorList>
            <person name="Srinivasan S."/>
        </authorList>
    </citation>
    <scope>NUCLEOTIDE SEQUENCE [LARGE SCALE GENOMIC DNA]</scope>
    <source>
        <strain evidence="8">17SD2-17</strain>
    </source>
</reference>
<dbReference type="KEGG" id="mets:DK389_12100"/>
<evidence type="ECO:0000256" key="1">
    <source>
        <dbReference type="ARBA" id="ARBA00006926"/>
    </source>
</evidence>
<evidence type="ECO:0000313" key="8">
    <source>
        <dbReference type="Proteomes" id="UP000245926"/>
    </source>
</evidence>